<evidence type="ECO:0000256" key="1">
    <source>
        <dbReference type="SAM" id="Phobius"/>
    </source>
</evidence>
<accession>A0A1W1BHF1</accession>
<dbReference type="EMBL" id="FPHK01000005">
    <property type="protein sequence ID" value="SFV52928.1"/>
    <property type="molecule type" value="Genomic_DNA"/>
</dbReference>
<feature type="transmembrane region" description="Helical" evidence="1">
    <location>
        <begin position="12"/>
        <end position="28"/>
    </location>
</feature>
<dbReference type="AlphaFoldDB" id="A0A1W1BHF1"/>
<proteinExistence type="predicted"/>
<keyword evidence="1" id="KW-0812">Transmembrane</keyword>
<name>A0A1W1BHF1_9ZZZZ</name>
<reference evidence="2" key="1">
    <citation type="submission" date="2016-10" db="EMBL/GenBank/DDBJ databases">
        <authorList>
            <person name="de Groot N.N."/>
        </authorList>
    </citation>
    <scope>NUCLEOTIDE SEQUENCE</scope>
</reference>
<keyword evidence="1" id="KW-0472">Membrane</keyword>
<protein>
    <submittedName>
        <fullName evidence="2">Uncharacterized protein</fullName>
    </submittedName>
</protein>
<sequence>MRKIAAHTRTFWSITFVTLLSIAVVSFHKQNYSKIFL</sequence>
<gene>
    <name evidence="2" type="ORF">MNB_SM-6-354</name>
</gene>
<organism evidence="2">
    <name type="scientific">hydrothermal vent metagenome</name>
    <dbReference type="NCBI Taxonomy" id="652676"/>
    <lineage>
        <taxon>unclassified sequences</taxon>
        <taxon>metagenomes</taxon>
        <taxon>ecological metagenomes</taxon>
    </lineage>
</organism>
<evidence type="ECO:0000313" key="2">
    <source>
        <dbReference type="EMBL" id="SFV52928.1"/>
    </source>
</evidence>
<keyword evidence="1" id="KW-1133">Transmembrane helix</keyword>